<proteinExistence type="predicted"/>
<sequence>MARWFSSSDISYGPLALINYWNYLYWHSSVIGLPL</sequence>
<evidence type="ECO:0000313" key="1">
    <source>
        <dbReference type="EMBL" id="TKV96405.1"/>
    </source>
</evidence>
<name>A0A4V6Y7T6_SETVI</name>
<dbReference type="Proteomes" id="UP000298652">
    <property type="component" value="Chromosome 9"/>
</dbReference>
<dbReference type="Gramene" id="TKV96405">
    <property type="protein sequence ID" value="TKV96405"/>
    <property type="gene ID" value="SEVIR_9G426250v2"/>
</dbReference>
<reference evidence="1" key="1">
    <citation type="submission" date="2019-03" db="EMBL/GenBank/DDBJ databases">
        <title>WGS assembly of Setaria viridis.</title>
        <authorList>
            <person name="Huang P."/>
            <person name="Jenkins J."/>
            <person name="Grimwood J."/>
            <person name="Barry K."/>
            <person name="Healey A."/>
            <person name="Mamidi S."/>
            <person name="Sreedasyam A."/>
            <person name="Shu S."/>
            <person name="Feldman M."/>
            <person name="Wu J."/>
            <person name="Yu Y."/>
            <person name="Chen C."/>
            <person name="Johnson J."/>
            <person name="Rokhsar D."/>
            <person name="Baxter I."/>
            <person name="Schmutz J."/>
            <person name="Brutnell T."/>
            <person name="Kellogg E."/>
        </authorList>
    </citation>
    <scope>NUCLEOTIDE SEQUENCE [LARGE SCALE GENOMIC DNA]</scope>
</reference>
<dbReference type="AlphaFoldDB" id="A0A4V6Y7T6"/>
<accession>A0A4V6Y7T6</accession>
<organism evidence="1 2">
    <name type="scientific">Setaria viridis</name>
    <name type="common">Green bristlegrass</name>
    <name type="synonym">Setaria italica subsp. viridis</name>
    <dbReference type="NCBI Taxonomy" id="4556"/>
    <lineage>
        <taxon>Eukaryota</taxon>
        <taxon>Viridiplantae</taxon>
        <taxon>Streptophyta</taxon>
        <taxon>Embryophyta</taxon>
        <taxon>Tracheophyta</taxon>
        <taxon>Spermatophyta</taxon>
        <taxon>Magnoliopsida</taxon>
        <taxon>Liliopsida</taxon>
        <taxon>Poales</taxon>
        <taxon>Poaceae</taxon>
        <taxon>PACMAD clade</taxon>
        <taxon>Panicoideae</taxon>
        <taxon>Panicodae</taxon>
        <taxon>Paniceae</taxon>
        <taxon>Cenchrinae</taxon>
        <taxon>Setaria</taxon>
    </lineage>
</organism>
<protein>
    <submittedName>
        <fullName evidence="1">Uncharacterized protein</fullName>
    </submittedName>
</protein>
<dbReference type="EMBL" id="CM016560">
    <property type="protein sequence ID" value="TKV96405.1"/>
    <property type="molecule type" value="Genomic_DNA"/>
</dbReference>
<evidence type="ECO:0000313" key="2">
    <source>
        <dbReference type="Proteomes" id="UP000298652"/>
    </source>
</evidence>
<keyword evidence="2" id="KW-1185">Reference proteome</keyword>
<gene>
    <name evidence="1" type="ORF">SEVIR_9G426250v2</name>
</gene>